<evidence type="ECO:0000313" key="3">
    <source>
        <dbReference type="Proteomes" id="UP000236745"/>
    </source>
</evidence>
<dbReference type="RefSeq" id="WP_104004680.1">
    <property type="nucleotide sequence ID" value="NZ_FNVQ01000004.1"/>
</dbReference>
<evidence type="ECO:0000256" key="1">
    <source>
        <dbReference type="SAM" id="Coils"/>
    </source>
</evidence>
<protein>
    <submittedName>
        <fullName evidence="2">Cell division protein ZapB</fullName>
    </submittedName>
</protein>
<organism evidence="2 3">
    <name type="scientific">Marinobacterium lutimaris</name>
    <dbReference type="NCBI Taxonomy" id="568106"/>
    <lineage>
        <taxon>Bacteria</taxon>
        <taxon>Pseudomonadati</taxon>
        <taxon>Pseudomonadota</taxon>
        <taxon>Gammaproteobacteria</taxon>
        <taxon>Oceanospirillales</taxon>
        <taxon>Oceanospirillaceae</taxon>
        <taxon>Marinobacterium</taxon>
    </lineage>
</organism>
<dbReference type="AlphaFoldDB" id="A0A1H6CZ79"/>
<dbReference type="EMBL" id="FNVQ01000004">
    <property type="protein sequence ID" value="SEG77875.1"/>
    <property type="molecule type" value="Genomic_DNA"/>
</dbReference>
<reference evidence="2 3" key="1">
    <citation type="submission" date="2016-10" db="EMBL/GenBank/DDBJ databases">
        <authorList>
            <person name="de Groot N.N."/>
        </authorList>
    </citation>
    <scope>NUCLEOTIDE SEQUENCE [LARGE SCALE GENOMIC DNA]</scope>
    <source>
        <strain evidence="2 3">DSM 22012</strain>
    </source>
</reference>
<gene>
    <name evidence="2" type="ORF">SAMN05444390_104308</name>
</gene>
<dbReference type="GO" id="GO:0051301">
    <property type="term" value="P:cell division"/>
    <property type="evidence" value="ECO:0007669"/>
    <property type="project" value="UniProtKB-KW"/>
</dbReference>
<feature type="coiled-coil region" evidence="1">
    <location>
        <begin position="6"/>
        <end position="68"/>
    </location>
</feature>
<dbReference type="NCBIfam" id="TIGR02449">
    <property type="entry name" value="TIGR02449 family protein"/>
    <property type="match status" value="1"/>
</dbReference>
<sequence length="69" mass="8253">MSEHYFNALEQKIDLLLAKLDQLEQENRYLRDQTGKLREERAQLLQLHDQTRNKVEGMISRLKALEQQS</sequence>
<accession>A0A1H6CZ79</accession>
<proteinExistence type="predicted"/>
<dbReference type="OrthoDB" id="6120894at2"/>
<keyword evidence="1" id="KW-0175">Coiled coil</keyword>
<evidence type="ECO:0000313" key="2">
    <source>
        <dbReference type="EMBL" id="SEG77875.1"/>
    </source>
</evidence>
<keyword evidence="2" id="KW-0131">Cell cycle</keyword>
<dbReference type="InterPro" id="IPR012662">
    <property type="entry name" value="CHP02449"/>
</dbReference>
<keyword evidence="2" id="KW-0132">Cell division</keyword>
<keyword evidence="3" id="KW-1185">Reference proteome</keyword>
<name>A0A1H6CZ79_9GAMM</name>
<dbReference type="Proteomes" id="UP000236745">
    <property type="component" value="Unassembled WGS sequence"/>
</dbReference>